<name>A0ABD5Z241_9EURY</name>
<dbReference type="RefSeq" id="WP_279529167.1">
    <property type="nucleotide sequence ID" value="NZ_CP122312.1"/>
</dbReference>
<evidence type="ECO:0000259" key="2">
    <source>
        <dbReference type="Pfam" id="PF07705"/>
    </source>
</evidence>
<reference evidence="3 4" key="1">
    <citation type="journal article" date="2019" name="Int. J. Syst. Evol. Microbiol.">
        <title>The Global Catalogue of Microorganisms (GCM) 10K type strain sequencing project: providing services to taxonomists for standard genome sequencing and annotation.</title>
        <authorList>
            <consortium name="The Broad Institute Genomics Platform"/>
            <consortium name="The Broad Institute Genome Sequencing Center for Infectious Disease"/>
            <person name="Wu L."/>
            <person name="Ma J."/>
        </authorList>
    </citation>
    <scope>NUCLEOTIDE SEQUENCE [LARGE SCALE GENOMIC DNA]</scope>
    <source>
        <strain evidence="3 4">XZGYJ-43</strain>
    </source>
</reference>
<feature type="domain" description="CARDB" evidence="2">
    <location>
        <begin position="347"/>
        <end position="414"/>
    </location>
</feature>
<evidence type="ECO:0000256" key="1">
    <source>
        <dbReference type="SAM" id="Phobius"/>
    </source>
</evidence>
<keyword evidence="1" id="KW-0472">Membrane</keyword>
<sequence length="496" mass="51020">MRRLLVVLIAFALAGTLVFPSGAVPLLGAADPVSEEVTLAPIDAPNGDYAYLEDGELVVDLTAANPNVSGEGINDDAITTVDDVFLIHYNGSQYADVWVTDGSEDVTFYARGHPIQSEANNVTLGPNRSVAVGFSVDTRGQTVDGLIDDLTVHAKVAEPPKNGSQTASVGALGGDTVSVQTSVPNATTRRFEISDADVGEEIVLDAESLVLDRDQADATLTLDELVVTAGSDDVDLEATVVERPSVGGAGSETLGALAINVERGNVESATLRFSVARSYLATRGLDADQLVVYHGGDGEGEGWMTLDATVTKSSGERVHFEAETPGFSQFVVAARVPSIGVTDAGLQSSTITANETATVTAQVKNDGATAGERNVTLALNGTVVETRTVALGPQSSTTIQFTVAPPTGEHTVRVGGVKAGTLTVESLPTINEGSGGAATRTETTTTLDATTTDAVQANNQLAAEPSGLGLGSLGGLVLALALLVAVLVLARRAPWR</sequence>
<dbReference type="AlphaFoldDB" id="A0ABD5Z241"/>
<dbReference type="InterPro" id="IPR026453">
    <property type="entry name" value="PGF_pre_PGF"/>
</dbReference>
<feature type="transmembrane region" description="Helical" evidence="1">
    <location>
        <begin position="468"/>
        <end position="490"/>
    </location>
</feature>
<evidence type="ECO:0000313" key="3">
    <source>
        <dbReference type="EMBL" id="MFC7199226.1"/>
    </source>
</evidence>
<dbReference type="InterPro" id="IPR011635">
    <property type="entry name" value="CARDB"/>
</dbReference>
<keyword evidence="1" id="KW-0812">Transmembrane</keyword>
<comment type="caution">
    <text evidence="3">The sequence shown here is derived from an EMBL/GenBank/DDBJ whole genome shotgun (WGS) entry which is preliminary data.</text>
</comment>
<dbReference type="Pfam" id="PF06510">
    <property type="entry name" value="DUF1102"/>
    <property type="match status" value="1"/>
</dbReference>
<dbReference type="InterPro" id="IPR009482">
    <property type="entry name" value="DUF1102"/>
</dbReference>
<dbReference type="EMBL" id="JBHTAR010000011">
    <property type="protein sequence ID" value="MFC7199226.1"/>
    <property type="molecule type" value="Genomic_DNA"/>
</dbReference>
<keyword evidence="1" id="KW-1133">Transmembrane helix</keyword>
<accession>A0ABD5Z241</accession>
<dbReference type="NCBIfam" id="TIGR04213">
    <property type="entry name" value="PGF_pre_PGF"/>
    <property type="match status" value="1"/>
</dbReference>
<proteinExistence type="predicted"/>
<dbReference type="InterPro" id="IPR013783">
    <property type="entry name" value="Ig-like_fold"/>
</dbReference>
<keyword evidence="4" id="KW-1185">Reference proteome</keyword>
<dbReference type="Pfam" id="PF07705">
    <property type="entry name" value="CARDB"/>
    <property type="match status" value="1"/>
</dbReference>
<organism evidence="3 4">
    <name type="scientific">Halospeciosus flavus</name>
    <dbReference type="NCBI Taxonomy" id="3032283"/>
    <lineage>
        <taxon>Archaea</taxon>
        <taxon>Methanobacteriati</taxon>
        <taxon>Methanobacteriota</taxon>
        <taxon>Stenosarchaea group</taxon>
        <taxon>Halobacteria</taxon>
        <taxon>Halobacteriales</taxon>
        <taxon>Halobacteriaceae</taxon>
        <taxon>Halospeciosus</taxon>
    </lineage>
</organism>
<dbReference type="Proteomes" id="UP001596447">
    <property type="component" value="Unassembled WGS sequence"/>
</dbReference>
<protein>
    <submittedName>
        <fullName evidence="3">PGF-pre-PGF domain-containing protein</fullName>
    </submittedName>
</protein>
<evidence type="ECO:0000313" key="4">
    <source>
        <dbReference type="Proteomes" id="UP001596447"/>
    </source>
</evidence>
<gene>
    <name evidence="3" type="ORF">ACFQJ9_07320</name>
</gene>
<dbReference type="Gene3D" id="2.60.40.10">
    <property type="entry name" value="Immunoglobulins"/>
    <property type="match status" value="1"/>
</dbReference>